<sequence>MDKENELLIFSLPDIKGVTFTRGGITFLRKDILFDYSDIGGNNLNSILPGAILYAVTGVIKMVELRKIPVPVSGRTVYPVSSQLVPELHSRLVINEQSKKIRYQGDFFSPGYRPHPRGARLLGIAFELMFNPGTPEQW</sequence>
<name>D4BAW9_9ENTR</name>
<organism evidence="1 2">
    <name type="scientific">Citrobacter youngae ATCC 29220</name>
    <dbReference type="NCBI Taxonomy" id="500640"/>
    <lineage>
        <taxon>Bacteria</taxon>
        <taxon>Pseudomonadati</taxon>
        <taxon>Pseudomonadota</taxon>
        <taxon>Gammaproteobacteria</taxon>
        <taxon>Enterobacterales</taxon>
        <taxon>Enterobacteriaceae</taxon>
        <taxon>Citrobacter</taxon>
        <taxon>Citrobacter freundii complex</taxon>
    </lineage>
</organism>
<protein>
    <submittedName>
        <fullName evidence="1">Uncharacterized protein</fullName>
    </submittedName>
</protein>
<dbReference type="RefSeq" id="WP_006685000.1">
    <property type="nucleotide sequence ID" value="NZ_GG730299.1"/>
</dbReference>
<comment type="caution">
    <text evidence="1">The sequence shown here is derived from an EMBL/GenBank/DDBJ whole genome shotgun (WGS) entry which is preliminary data.</text>
</comment>
<accession>D4BAW9</accession>
<dbReference type="Proteomes" id="UP000003880">
    <property type="component" value="Unassembled WGS sequence"/>
</dbReference>
<gene>
    <name evidence="1" type="ORF">CIT292_07615</name>
</gene>
<evidence type="ECO:0000313" key="1">
    <source>
        <dbReference type="EMBL" id="EFE09330.1"/>
    </source>
</evidence>
<reference evidence="1 2" key="1">
    <citation type="submission" date="2010-02" db="EMBL/GenBank/DDBJ databases">
        <authorList>
            <person name="Weinstock G."/>
            <person name="Sodergren E."/>
            <person name="Clifton S."/>
            <person name="Fulton L."/>
            <person name="Fulton B."/>
            <person name="Courtney L."/>
            <person name="Fronick C."/>
            <person name="Harrison M."/>
            <person name="Strong C."/>
            <person name="Farmer C."/>
            <person name="Delahaunty K."/>
            <person name="Markovic C."/>
            <person name="Hall O."/>
            <person name="Minx P."/>
            <person name="Tomlinson C."/>
            <person name="Mitreva M."/>
            <person name="Nelson J."/>
            <person name="Hou S."/>
            <person name="Wollam A."/>
            <person name="Pepin K.H."/>
            <person name="Johnson M."/>
            <person name="Bhonagiri V."/>
            <person name="Zhang X."/>
            <person name="Suruliraj S."/>
            <person name="Warren W."/>
            <person name="Chinwalla A."/>
            <person name="Mardis E.R."/>
            <person name="Wilson R.K."/>
        </authorList>
    </citation>
    <scope>NUCLEOTIDE SEQUENCE [LARGE SCALE GENOMIC DNA]</scope>
    <source>
        <strain evidence="1 2">ATCC 29220</strain>
    </source>
</reference>
<evidence type="ECO:0000313" key="2">
    <source>
        <dbReference type="Proteomes" id="UP000003880"/>
    </source>
</evidence>
<dbReference type="AlphaFoldDB" id="D4BAW9"/>
<dbReference type="HOGENOM" id="CLU_136685_0_0_6"/>
<dbReference type="EMBL" id="ABWL02000006">
    <property type="protein sequence ID" value="EFE09330.1"/>
    <property type="molecule type" value="Genomic_DNA"/>
</dbReference>
<proteinExistence type="predicted"/>